<dbReference type="Proteomes" id="UP001597389">
    <property type="component" value="Unassembled WGS sequence"/>
</dbReference>
<protein>
    <submittedName>
        <fullName evidence="1">MipA/OmpV family protein</fullName>
    </submittedName>
</protein>
<accession>A0ABW4Z7M3</accession>
<evidence type="ECO:0000313" key="1">
    <source>
        <dbReference type="EMBL" id="MFD2157914.1"/>
    </source>
</evidence>
<gene>
    <name evidence="1" type="ORF">ACFSW8_03260</name>
</gene>
<proteinExistence type="predicted"/>
<dbReference type="Pfam" id="PF06629">
    <property type="entry name" value="MipA"/>
    <property type="match status" value="1"/>
</dbReference>
<dbReference type="RefSeq" id="WP_377090129.1">
    <property type="nucleotide sequence ID" value="NZ_JBHSJL010000014.1"/>
</dbReference>
<comment type="caution">
    <text evidence="1">The sequence shown here is derived from an EMBL/GenBank/DDBJ whole genome shotgun (WGS) entry which is preliminary data.</text>
</comment>
<dbReference type="EMBL" id="JBHUJB010000015">
    <property type="protein sequence ID" value="MFD2157914.1"/>
    <property type="molecule type" value="Genomic_DNA"/>
</dbReference>
<organism evidence="1 2">
    <name type="scientific">Rubritalea tangerina</name>
    <dbReference type="NCBI Taxonomy" id="430798"/>
    <lineage>
        <taxon>Bacteria</taxon>
        <taxon>Pseudomonadati</taxon>
        <taxon>Verrucomicrobiota</taxon>
        <taxon>Verrucomicrobiia</taxon>
        <taxon>Verrucomicrobiales</taxon>
        <taxon>Rubritaleaceae</taxon>
        <taxon>Rubritalea</taxon>
    </lineage>
</organism>
<dbReference type="InterPro" id="IPR010583">
    <property type="entry name" value="MipA"/>
</dbReference>
<keyword evidence="2" id="KW-1185">Reference proteome</keyword>
<reference evidence="2" key="1">
    <citation type="journal article" date="2019" name="Int. J. Syst. Evol. Microbiol.">
        <title>The Global Catalogue of Microorganisms (GCM) 10K type strain sequencing project: providing services to taxonomists for standard genome sequencing and annotation.</title>
        <authorList>
            <consortium name="The Broad Institute Genomics Platform"/>
            <consortium name="The Broad Institute Genome Sequencing Center for Infectious Disease"/>
            <person name="Wu L."/>
            <person name="Ma J."/>
        </authorList>
    </citation>
    <scope>NUCLEOTIDE SEQUENCE [LARGE SCALE GENOMIC DNA]</scope>
    <source>
        <strain evidence="2">CCUG 57942</strain>
    </source>
</reference>
<evidence type="ECO:0000313" key="2">
    <source>
        <dbReference type="Proteomes" id="UP001597389"/>
    </source>
</evidence>
<sequence>MKATHLTLTALSVSSLLIAGETPSLGDDRSKEVIEISTGEDLLPEWGVAMGVRYAHIPFAAKDKTSSDIFPLFYYEGERFFLRGDYGGIKLWEGEKYGFNALARYRFFDIPEEYDENVRGGAVDMGLQAFWKLDEESQLQFDVLSDPQGRFHSVARWAGDYRRENWRFFPELELRFTGSEFNSHYYGVDLYDLNEGIEARARLKARRRVIRNLHLEGRVEGAWIGSEAKNRRAIEDDFEYEFYLGLGIYDEEPGESSSLNAKPYWRIAQGWGTSSDFQNMILGELETVDGADVNMTSIFYGHPLADSIFGVPIEMYLTPGVAYHYSSNVQDASFEWILAFKAYYTFPTPWRLRLGLAEGISYADSITFYEKTELAEKGYRESKLLNYLDLSLDLNIGDVFKSEKLEQLWLGTAIHHRSGIYESSSAFGSISGGTNFANLYLQWHGEF</sequence>
<name>A0ABW4Z7M3_9BACT</name>